<keyword evidence="1" id="KW-0812">Transmembrane</keyword>
<keyword evidence="1" id="KW-0472">Membrane</keyword>
<keyword evidence="1" id="KW-1133">Transmembrane helix</keyword>
<dbReference type="EMBL" id="FRCP01000012">
    <property type="protein sequence ID" value="SHM58795.1"/>
    <property type="molecule type" value="Genomic_DNA"/>
</dbReference>
<dbReference type="InterPro" id="IPR014729">
    <property type="entry name" value="Rossmann-like_a/b/a_fold"/>
</dbReference>
<keyword evidence="4" id="KW-1185">Reference proteome</keyword>
<dbReference type="GO" id="GO:0000270">
    <property type="term" value="P:peptidoglycan metabolic process"/>
    <property type="evidence" value="ECO:0007669"/>
    <property type="project" value="TreeGrafter"/>
</dbReference>
<dbReference type="InterPro" id="IPR051599">
    <property type="entry name" value="Cell_Envelope_Assoc"/>
</dbReference>
<dbReference type="RefSeq" id="WP_084139232.1">
    <property type="nucleotide sequence ID" value="NZ_FRCP01000012.1"/>
</dbReference>
<dbReference type="AlphaFoldDB" id="A0A1M7K0Q4"/>
<proteinExistence type="predicted"/>
<evidence type="ECO:0000256" key="1">
    <source>
        <dbReference type="SAM" id="Phobius"/>
    </source>
</evidence>
<feature type="transmembrane region" description="Helical" evidence="1">
    <location>
        <begin position="76"/>
        <end position="99"/>
    </location>
</feature>
<dbReference type="PANTHER" id="PTHR30336:SF4">
    <property type="entry name" value="ENVELOPE BIOGENESIS FACTOR ELYC"/>
    <property type="match status" value="1"/>
</dbReference>
<feature type="transmembrane region" description="Helical" evidence="1">
    <location>
        <begin position="34"/>
        <end position="55"/>
    </location>
</feature>
<gene>
    <name evidence="3" type="ORF">SAMN02746066_02528</name>
</gene>
<feature type="domain" description="DUF218" evidence="2">
    <location>
        <begin position="116"/>
        <end position="263"/>
    </location>
</feature>
<dbReference type="Proteomes" id="UP000184038">
    <property type="component" value="Unassembled WGS sequence"/>
</dbReference>
<protein>
    <submittedName>
        <fullName evidence="3">Uncharacterized SAM-binding protein YcdF, DUF218 family</fullName>
    </submittedName>
</protein>
<evidence type="ECO:0000313" key="3">
    <source>
        <dbReference type="EMBL" id="SHM58795.1"/>
    </source>
</evidence>
<dbReference type="Gene3D" id="3.40.50.620">
    <property type="entry name" value="HUPs"/>
    <property type="match status" value="1"/>
</dbReference>
<dbReference type="Pfam" id="PF02698">
    <property type="entry name" value="DUF218"/>
    <property type="match status" value="1"/>
</dbReference>
<dbReference type="CDD" id="cd06259">
    <property type="entry name" value="YdcF-like"/>
    <property type="match status" value="1"/>
</dbReference>
<dbReference type="GO" id="GO:0043164">
    <property type="term" value="P:Gram-negative-bacterium-type cell wall biogenesis"/>
    <property type="evidence" value="ECO:0007669"/>
    <property type="project" value="TreeGrafter"/>
</dbReference>
<evidence type="ECO:0000259" key="2">
    <source>
        <dbReference type="Pfam" id="PF02698"/>
    </source>
</evidence>
<dbReference type="OrthoDB" id="9782395at2"/>
<dbReference type="PANTHER" id="PTHR30336">
    <property type="entry name" value="INNER MEMBRANE PROTEIN, PROBABLE PERMEASE"/>
    <property type="match status" value="1"/>
</dbReference>
<dbReference type="STRING" id="1120996.SAMN02746066_02528"/>
<feature type="transmembrane region" description="Helical" evidence="1">
    <location>
        <begin position="7"/>
        <end position="28"/>
    </location>
</feature>
<evidence type="ECO:0000313" key="4">
    <source>
        <dbReference type="Proteomes" id="UP000184038"/>
    </source>
</evidence>
<sequence>MKGKKNIMEFLESVIFLIGLLTFVWFLLPLFTHGIMNVGNATGIVGGFVVMIYACQMSRINSWIEKTWNYTYNNINIGKITLSAIGIGAVIGIGLVLLLTSCMVTANRKKPKENATVIVLGCRVYGERPSLMLMERLEAAYDYLIDNTDSMCIISGGKGIDEDISEAECMYRYLTDKGINPERLFKEERSTSTRENLIYSKEIMDRKELNQYVAIVTNEFHEYRAGKIAKTLGLEYSAVPSRTAWWLLPTYYVRELYAIFFEWVF</sequence>
<dbReference type="InterPro" id="IPR003848">
    <property type="entry name" value="DUF218"/>
</dbReference>
<name>A0A1M7K0Q4_9FIRM</name>
<accession>A0A1M7K0Q4</accession>
<organism evidence="3 4">
    <name type="scientific">Anaerosporobacter mobilis DSM 15930</name>
    <dbReference type="NCBI Taxonomy" id="1120996"/>
    <lineage>
        <taxon>Bacteria</taxon>
        <taxon>Bacillati</taxon>
        <taxon>Bacillota</taxon>
        <taxon>Clostridia</taxon>
        <taxon>Lachnospirales</taxon>
        <taxon>Lachnospiraceae</taxon>
        <taxon>Anaerosporobacter</taxon>
    </lineage>
</organism>
<dbReference type="GO" id="GO:0005886">
    <property type="term" value="C:plasma membrane"/>
    <property type="evidence" value="ECO:0007669"/>
    <property type="project" value="TreeGrafter"/>
</dbReference>
<reference evidence="3 4" key="1">
    <citation type="submission" date="2016-11" db="EMBL/GenBank/DDBJ databases">
        <authorList>
            <person name="Jaros S."/>
            <person name="Januszkiewicz K."/>
            <person name="Wedrychowicz H."/>
        </authorList>
    </citation>
    <scope>NUCLEOTIDE SEQUENCE [LARGE SCALE GENOMIC DNA]</scope>
    <source>
        <strain evidence="3 4">DSM 15930</strain>
    </source>
</reference>